<evidence type="ECO:0000313" key="2">
    <source>
        <dbReference type="EMBL" id="OMO88379.1"/>
    </source>
</evidence>
<dbReference type="InterPro" id="IPR036885">
    <property type="entry name" value="SWIB_MDM2_dom_sf"/>
</dbReference>
<gene>
    <name evidence="2" type="ORF">CCACVL1_08431</name>
</gene>
<accession>A0A1R3J0L0</accession>
<dbReference type="Gramene" id="OMO88379">
    <property type="protein sequence ID" value="OMO88379"/>
    <property type="gene ID" value="CCACVL1_08431"/>
</dbReference>
<dbReference type="Gene3D" id="1.10.245.10">
    <property type="entry name" value="SWIB/MDM2 domain"/>
    <property type="match status" value="1"/>
</dbReference>
<dbReference type="PROSITE" id="PS51925">
    <property type="entry name" value="SWIB_MDM2"/>
    <property type="match status" value="1"/>
</dbReference>
<dbReference type="PANTHER" id="PTHR13844">
    <property type="entry name" value="SWI/SNF-RELATED MATRIX-ASSOCIATED ACTIN-DEPENDENT REGULATOR OF CHROMATIN SUBFAMILY D"/>
    <property type="match status" value="1"/>
</dbReference>
<dbReference type="InterPro" id="IPR003121">
    <property type="entry name" value="SWIB_MDM2_domain"/>
</dbReference>
<evidence type="ECO:0000313" key="3">
    <source>
        <dbReference type="Proteomes" id="UP000188268"/>
    </source>
</evidence>
<name>A0A1R3J0L0_COCAP</name>
<sequence length="205" mass="22856">MGDIECILHNDESAIQSVLIQRDSWDPFNLVYAAKFLLRVSIQREKGKVGWMLEVTVLEVRVRVGSQLLMTWHDTLFATKIQKRKKGEPEPIMATSRVFGNCRLLIGATKTSSASFASSAPNGGGLQRAIPVSPQLGKFLGASQASRTDALKKVWDYIKLHNLQNPANKKEILCDKELKKIFAGKDSVGMFEITKLLSPHFQKSN</sequence>
<keyword evidence="3" id="KW-1185">Reference proteome</keyword>
<dbReference type="SUPFAM" id="SSF47592">
    <property type="entry name" value="SWIB/MDM2 domain"/>
    <property type="match status" value="1"/>
</dbReference>
<organism evidence="2 3">
    <name type="scientific">Corchorus capsularis</name>
    <name type="common">Jute</name>
    <dbReference type="NCBI Taxonomy" id="210143"/>
    <lineage>
        <taxon>Eukaryota</taxon>
        <taxon>Viridiplantae</taxon>
        <taxon>Streptophyta</taxon>
        <taxon>Embryophyta</taxon>
        <taxon>Tracheophyta</taxon>
        <taxon>Spermatophyta</taxon>
        <taxon>Magnoliopsida</taxon>
        <taxon>eudicotyledons</taxon>
        <taxon>Gunneridae</taxon>
        <taxon>Pentapetalae</taxon>
        <taxon>rosids</taxon>
        <taxon>malvids</taxon>
        <taxon>Malvales</taxon>
        <taxon>Malvaceae</taxon>
        <taxon>Grewioideae</taxon>
        <taxon>Apeibeae</taxon>
        <taxon>Corchorus</taxon>
    </lineage>
</organism>
<dbReference type="OrthoDB" id="10251073at2759"/>
<dbReference type="STRING" id="210143.A0A1R3J0L0"/>
<feature type="domain" description="DM2" evidence="1">
    <location>
        <begin position="125"/>
        <end position="203"/>
    </location>
</feature>
<protein>
    <recommendedName>
        <fullName evidence="1">DM2 domain-containing protein</fullName>
    </recommendedName>
</protein>
<dbReference type="InterPro" id="IPR019835">
    <property type="entry name" value="SWIB_domain"/>
</dbReference>
<dbReference type="AlphaFoldDB" id="A0A1R3J0L0"/>
<dbReference type="CDD" id="cd10567">
    <property type="entry name" value="SWIB-MDM2_like"/>
    <property type="match status" value="1"/>
</dbReference>
<dbReference type="EMBL" id="AWWV01009008">
    <property type="protein sequence ID" value="OMO88379.1"/>
    <property type="molecule type" value="Genomic_DNA"/>
</dbReference>
<evidence type="ECO:0000259" key="1">
    <source>
        <dbReference type="PROSITE" id="PS51925"/>
    </source>
</evidence>
<comment type="caution">
    <text evidence="2">The sequence shown here is derived from an EMBL/GenBank/DDBJ whole genome shotgun (WGS) entry which is preliminary data.</text>
</comment>
<dbReference type="SMART" id="SM00151">
    <property type="entry name" value="SWIB"/>
    <property type="match status" value="1"/>
</dbReference>
<dbReference type="Pfam" id="PF02201">
    <property type="entry name" value="SWIB"/>
    <property type="match status" value="1"/>
</dbReference>
<reference evidence="2 3" key="1">
    <citation type="submission" date="2013-09" db="EMBL/GenBank/DDBJ databases">
        <title>Corchorus capsularis genome sequencing.</title>
        <authorList>
            <person name="Alam M."/>
            <person name="Haque M.S."/>
            <person name="Islam M.S."/>
            <person name="Emdad E.M."/>
            <person name="Islam M.M."/>
            <person name="Ahmed B."/>
            <person name="Halim A."/>
            <person name="Hossen Q.M.M."/>
            <person name="Hossain M.Z."/>
            <person name="Ahmed R."/>
            <person name="Khan M.M."/>
            <person name="Islam R."/>
            <person name="Rashid M.M."/>
            <person name="Khan S.A."/>
            <person name="Rahman M.S."/>
            <person name="Alam M."/>
        </authorList>
    </citation>
    <scope>NUCLEOTIDE SEQUENCE [LARGE SCALE GENOMIC DNA]</scope>
    <source>
        <strain evidence="3">cv. CVL-1</strain>
        <tissue evidence="2">Whole seedling</tissue>
    </source>
</reference>
<dbReference type="Proteomes" id="UP000188268">
    <property type="component" value="Unassembled WGS sequence"/>
</dbReference>
<proteinExistence type="predicted"/>